<sequence length="112" mass="11581">MKIAMPLAASLVLVTAMAAASLLGWSMVGSEADLAIHFGLDGTPSRYAPAPVALSVIPVAAAVATLIFAFTPRFDPKASASPRLYRSLWLFVLLVLTAGHALVIGYALTKAG</sequence>
<reference evidence="3 4" key="1">
    <citation type="submission" date="2020-11" db="EMBL/GenBank/DDBJ databases">
        <authorList>
            <person name="Lassalle F."/>
        </authorList>
    </citation>
    <scope>NUCLEOTIDE SEQUENCE [LARGE SCALE GENOMIC DNA]</scope>
    <source>
        <strain evidence="3 4">JC140</strain>
    </source>
</reference>
<organism evidence="3 4">
    <name type="scientific">Pseudorhizobium endolithicum</name>
    <dbReference type="NCBI Taxonomy" id="1191678"/>
    <lineage>
        <taxon>Bacteria</taxon>
        <taxon>Pseudomonadati</taxon>
        <taxon>Pseudomonadota</taxon>
        <taxon>Alphaproteobacteria</taxon>
        <taxon>Hyphomicrobiales</taxon>
        <taxon>Rhizobiaceae</taxon>
        <taxon>Rhizobium/Agrobacterium group</taxon>
        <taxon>Pseudorhizobium</taxon>
    </lineage>
</organism>
<keyword evidence="1" id="KW-0472">Membrane</keyword>
<keyword evidence="4" id="KW-1185">Reference proteome</keyword>
<evidence type="ECO:0000313" key="4">
    <source>
        <dbReference type="Proteomes" id="UP000606921"/>
    </source>
</evidence>
<feature type="chain" id="PRO_5046058708" description="DUF1648 domain-containing protein" evidence="2">
    <location>
        <begin position="19"/>
        <end position="112"/>
    </location>
</feature>
<keyword evidence="1" id="KW-0812">Transmembrane</keyword>
<dbReference type="RefSeq" id="WP_142592935.1">
    <property type="nucleotide sequence ID" value="NZ_CABFWF030000012.1"/>
</dbReference>
<feature type="transmembrane region" description="Helical" evidence="1">
    <location>
        <begin position="48"/>
        <end position="68"/>
    </location>
</feature>
<feature type="signal peptide" evidence="2">
    <location>
        <begin position="1"/>
        <end position="18"/>
    </location>
</feature>
<feature type="transmembrane region" description="Helical" evidence="1">
    <location>
        <begin position="88"/>
        <end position="108"/>
    </location>
</feature>
<evidence type="ECO:0000313" key="3">
    <source>
        <dbReference type="EMBL" id="CAD7041143.1"/>
    </source>
</evidence>
<evidence type="ECO:0008006" key="5">
    <source>
        <dbReference type="Google" id="ProtNLM"/>
    </source>
</evidence>
<protein>
    <recommendedName>
        <fullName evidence="5">DUF1648 domain-containing protein</fullName>
    </recommendedName>
</protein>
<evidence type="ECO:0000256" key="1">
    <source>
        <dbReference type="SAM" id="Phobius"/>
    </source>
</evidence>
<name>A0ABN7JTT5_9HYPH</name>
<proteinExistence type="predicted"/>
<keyword evidence="2" id="KW-0732">Signal</keyword>
<dbReference type="EMBL" id="CABFWF030000012">
    <property type="protein sequence ID" value="CAD7041143.1"/>
    <property type="molecule type" value="Genomic_DNA"/>
</dbReference>
<comment type="caution">
    <text evidence="3">The sequence shown here is derived from an EMBL/GenBank/DDBJ whole genome shotgun (WGS) entry which is preliminary data.</text>
</comment>
<keyword evidence="1" id="KW-1133">Transmembrane helix</keyword>
<evidence type="ECO:0000256" key="2">
    <source>
        <dbReference type="SAM" id="SignalP"/>
    </source>
</evidence>
<gene>
    <name evidence="3" type="ORF">REJC140_00971</name>
</gene>
<dbReference type="Proteomes" id="UP000606921">
    <property type="component" value="Unassembled WGS sequence"/>
</dbReference>
<accession>A0ABN7JTT5</accession>